<dbReference type="PANTHER" id="PTHR30290">
    <property type="entry name" value="PERIPLASMIC BINDING COMPONENT OF ABC TRANSPORTER"/>
    <property type="match status" value="1"/>
</dbReference>
<keyword evidence="3 4" id="KW-0732">Signal</keyword>
<evidence type="ECO:0000256" key="4">
    <source>
        <dbReference type="SAM" id="SignalP"/>
    </source>
</evidence>
<dbReference type="CDD" id="cd08510">
    <property type="entry name" value="PBP2_Lactococcal_OppA_like"/>
    <property type="match status" value="1"/>
</dbReference>
<dbReference type="PROSITE" id="PS51257">
    <property type="entry name" value="PROKAR_LIPOPROTEIN"/>
    <property type="match status" value="1"/>
</dbReference>
<dbReference type="GO" id="GO:1904680">
    <property type="term" value="F:peptide transmembrane transporter activity"/>
    <property type="evidence" value="ECO:0007669"/>
    <property type="project" value="TreeGrafter"/>
</dbReference>
<comment type="similarity">
    <text evidence="1">Belongs to the bacterial solute-binding protein 5 family.</text>
</comment>
<feature type="domain" description="Solute-binding protein family 5" evidence="5">
    <location>
        <begin position="117"/>
        <end position="503"/>
    </location>
</feature>
<dbReference type="InterPro" id="IPR030678">
    <property type="entry name" value="Peptide/Ni-bd"/>
</dbReference>
<dbReference type="PIRSF" id="PIRSF002741">
    <property type="entry name" value="MppA"/>
    <property type="match status" value="1"/>
</dbReference>
<evidence type="ECO:0000313" key="6">
    <source>
        <dbReference type="EMBL" id="OLF47831.1"/>
    </source>
</evidence>
<feature type="signal peptide" evidence="4">
    <location>
        <begin position="1"/>
        <end position="22"/>
    </location>
</feature>
<keyword evidence="2" id="KW-0813">Transport</keyword>
<sequence>MKKTSKLASLAAVTLLSASVLAACGANGSKSSSSAEQTNLAFPGEVTNDGTAIKGGEFKYALVAASASTGLLIDELVNTTVDEAFSLLVDESMFGWDGDRKLDDSGLAKVDFDLKEKKITVTLNGKDYKWSDGQPFTIDDYIFTIEKMADKGYTGVRFDDRFKNIVGMDDFVAGKADSISGIEKIDDYSVVLHVKEMTPSMMYAGGDVPAYVMPKHIFKDIPVADWEKSEYARATTKFVGLGAFKIKDVVNGESVTFVPNEYYFDGKPKIDSLKMDIVSPDTIVSEMKAGHYDYAEMPTDQLDSFKEASNFKVLGTLASVYEYLSFNLGKYDKDAGKNVMNPDAKMNDVNLRQAMGYALDTKTAGEKLYNGLYHPATSLIISFFGDLHDADLKGYSYDPDKANKLLDEAGYKDVDGDGIREDKNGKPFKISLAARKRTEANEALIQQYLAWWKEVGLNVELYTGRTMELNSFYDTIEANDANIDAYLAGWSTGYDPNPTGLWGPEAQFNYSRFVSDENTKLLKALSSKESFDEKKNLENYKKWQENAEKEAFAIPLFESEKLIAVNNRVKYFDTKYGSASKAQWNKIELTADTGAAEK</sequence>
<dbReference type="GO" id="GO:0043190">
    <property type="term" value="C:ATP-binding cassette (ABC) transporter complex"/>
    <property type="evidence" value="ECO:0007669"/>
    <property type="project" value="InterPro"/>
</dbReference>
<name>A0A1Q8E7Q4_9STRE</name>
<dbReference type="InterPro" id="IPR039424">
    <property type="entry name" value="SBP_5"/>
</dbReference>
<dbReference type="OrthoDB" id="9796817at2"/>
<gene>
    <name evidence="6" type="ORF">BU202_05025</name>
</gene>
<dbReference type="AlphaFoldDB" id="A0A1Q8E7Q4"/>
<evidence type="ECO:0000313" key="7">
    <source>
        <dbReference type="Proteomes" id="UP000186890"/>
    </source>
</evidence>
<dbReference type="InterPro" id="IPR000914">
    <property type="entry name" value="SBP_5_dom"/>
</dbReference>
<dbReference type="Proteomes" id="UP000186890">
    <property type="component" value="Unassembled WGS sequence"/>
</dbReference>
<organism evidence="6 7">
    <name type="scientific">Streptococcus cuniculi</name>
    <dbReference type="NCBI Taxonomy" id="1432788"/>
    <lineage>
        <taxon>Bacteria</taxon>
        <taxon>Bacillati</taxon>
        <taxon>Bacillota</taxon>
        <taxon>Bacilli</taxon>
        <taxon>Lactobacillales</taxon>
        <taxon>Streptococcaceae</taxon>
        <taxon>Streptococcus</taxon>
    </lineage>
</organism>
<proteinExistence type="inferred from homology"/>
<dbReference type="GO" id="GO:0042597">
    <property type="term" value="C:periplasmic space"/>
    <property type="evidence" value="ECO:0007669"/>
    <property type="project" value="UniProtKB-ARBA"/>
</dbReference>
<dbReference type="EMBL" id="MSJM01000004">
    <property type="protein sequence ID" value="OLF47831.1"/>
    <property type="molecule type" value="Genomic_DNA"/>
</dbReference>
<dbReference type="RefSeq" id="WP_075104707.1">
    <property type="nucleotide sequence ID" value="NZ_MSJM01000004.1"/>
</dbReference>
<feature type="chain" id="PRO_5038770207" evidence="4">
    <location>
        <begin position="23"/>
        <end position="598"/>
    </location>
</feature>
<protein>
    <submittedName>
        <fullName evidence="6">Peptide-binding protein</fullName>
    </submittedName>
</protein>
<dbReference type="Pfam" id="PF00496">
    <property type="entry name" value="SBP_bac_5"/>
    <property type="match status" value="1"/>
</dbReference>
<accession>A0A1Q8E7Q4</accession>
<dbReference type="Gene3D" id="3.10.105.10">
    <property type="entry name" value="Dipeptide-binding Protein, Domain 3"/>
    <property type="match status" value="1"/>
</dbReference>
<comment type="caution">
    <text evidence="6">The sequence shown here is derived from an EMBL/GenBank/DDBJ whole genome shotgun (WGS) entry which is preliminary data.</text>
</comment>
<keyword evidence="7" id="KW-1185">Reference proteome</keyword>
<dbReference type="GO" id="GO:0015833">
    <property type="term" value="P:peptide transport"/>
    <property type="evidence" value="ECO:0007669"/>
    <property type="project" value="TreeGrafter"/>
</dbReference>
<evidence type="ECO:0000256" key="2">
    <source>
        <dbReference type="ARBA" id="ARBA00022448"/>
    </source>
</evidence>
<dbReference type="Gene3D" id="3.40.190.10">
    <property type="entry name" value="Periplasmic binding protein-like II"/>
    <property type="match status" value="1"/>
</dbReference>
<dbReference type="SUPFAM" id="SSF53850">
    <property type="entry name" value="Periplasmic binding protein-like II"/>
    <property type="match status" value="1"/>
</dbReference>
<dbReference type="PANTHER" id="PTHR30290:SF9">
    <property type="entry name" value="OLIGOPEPTIDE-BINDING PROTEIN APPA"/>
    <property type="match status" value="1"/>
</dbReference>
<evidence type="ECO:0000259" key="5">
    <source>
        <dbReference type="Pfam" id="PF00496"/>
    </source>
</evidence>
<evidence type="ECO:0000256" key="1">
    <source>
        <dbReference type="ARBA" id="ARBA00005695"/>
    </source>
</evidence>
<reference evidence="7" key="1">
    <citation type="submission" date="2016-12" db="EMBL/GenBank/DDBJ databases">
        <authorList>
            <person name="Gulvik C.A."/>
        </authorList>
    </citation>
    <scope>NUCLEOTIDE SEQUENCE [LARGE SCALE GENOMIC DNA]</scope>
    <source>
        <strain evidence="7">NED12-00049-6B</strain>
    </source>
</reference>
<evidence type="ECO:0000256" key="3">
    <source>
        <dbReference type="ARBA" id="ARBA00022729"/>
    </source>
</evidence>